<keyword evidence="2" id="KW-1185">Reference proteome</keyword>
<comment type="caution">
    <text evidence="1">The sequence shown here is derived from an EMBL/GenBank/DDBJ whole genome shotgun (WGS) entry which is preliminary data.</text>
</comment>
<gene>
    <name evidence="1" type="ORF">Gohar_010747</name>
</gene>
<organism evidence="1 2">
    <name type="scientific">Gossypium harknessii</name>
    <dbReference type="NCBI Taxonomy" id="34285"/>
    <lineage>
        <taxon>Eukaryota</taxon>
        <taxon>Viridiplantae</taxon>
        <taxon>Streptophyta</taxon>
        <taxon>Embryophyta</taxon>
        <taxon>Tracheophyta</taxon>
        <taxon>Spermatophyta</taxon>
        <taxon>Magnoliopsida</taxon>
        <taxon>eudicotyledons</taxon>
        <taxon>Gunneridae</taxon>
        <taxon>Pentapetalae</taxon>
        <taxon>rosids</taxon>
        <taxon>malvids</taxon>
        <taxon>Malvales</taxon>
        <taxon>Malvaceae</taxon>
        <taxon>Malvoideae</taxon>
        <taxon>Gossypium</taxon>
    </lineage>
</organism>
<sequence>MVRKVDSEGVSGLRLPLHWQIWEQNSACNGTRGIKSRRGWLLGRRCSSIGRSSGYKRLSSL</sequence>
<reference evidence="1 2" key="1">
    <citation type="journal article" date="2019" name="Genome Biol. Evol.">
        <title>Insights into the evolution of the New World diploid cottons (Gossypium, subgenus Houzingenia) based on genome sequencing.</title>
        <authorList>
            <person name="Grover C.E."/>
            <person name="Arick M.A. 2nd"/>
            <person name="Thrash A."/>
            <person name="Conover J.L."/>
            <person name="Sanders W.S."/>
            <person name="Peterson D.G."/>
            <person name="Frelichowski J.E."/>
            <person name="Scheffler J.A."/>
            <person name="Scheffler B.E."/>
            <person name="Wendel J.F."/>
        </authorList>
    </citation>
    <scope>NUCLEOTIDE SEQUENCE [LARGE SCALE GENOMIC DNA]</scope>
    <source>
        <strain evidence="1">0</strain>
        <tissue evidence="1">Leaf</tissue>
    </source>
</reference>
<dbReference type="EMBL" id="JABFAD010000006">
    <property type="protein sequence ID" value="MBA0800305.1"/>
    <property type="molecule type" value="Genomic_DNA"/>
</dbReference>
<proteinExistence type="predicted"/>
<dbReference type="AlphaFoldDB" id="A0A7J9GU55"/>
<evidence type="ECO:0000313" key="2">
    <source>
        <dbReference type="Proteomes" id="UP000593560"/>
    </source>
</evidence>
<dbReference type="Proteomes" id="UP000593560">
    <property type="component" value="Unassembled WGS sequence"/>
</dbReference>
<evidence type="ECO:0000313" key="1">
    <source>
        <dbReference type="EMBL" id="MBA0800305.1"/>
    </source>
</evidence>
<protein>
    <submittedName>
        <fullName evidence="1">Uncharacterized protein</fullName>
    </submittedName>
</protein>
<name>A0A7J9GU55_9ROSI</name>
<accession>A0A7J9GU55</accession>